<gene>
    <name evidence="4" type="ORF">EVG20_g11425</name>
</gene>
<dbReference type="Proteomes" id="UP000298327">
    <property type="component" value="Unassembled WGS sequence"/>
</dbReference>
<keyword evidence="5" id="KW-1185">Reference proteome</keyword>
<dbReference type="InterPro" id="IPR050951">
    <property type="entry name" value="Retrovirus_Pol_polyprotein"/>
</dbReference>
<dbReference type="InterPro" id="IPR023780">
    <property type="entry name" value="Chromo_domain"/>
</dbReference>
<evidence type="ECO:0000259" key="2">
    <source>
        <dbReference type="PROSITE" id="PS50013"/>
    </source>
</evidence>
<dbReference type="GO" id="GO:0015074">
    <property type="term" value="P:DNA integration"/>
    <property type="evidence" value="ECO:0007669"/>
    <property type="project" value="InterPro"/>
</dbReference>
<dbReference type="Gene3D" id="2.40.50.40">
    <property type="match status" value="1"/>
</dbReference>
<dbReference type="SUPFAM" id="SSF54160">
    <property type="entry name" value="Chromo domain-like"/>
    <property type="match status" value="1"/>
</dbReference>
<dbReference type="PANTHER" id="PTHR37984">
    <property type="entry name" value="PROTEIN CBG26694"/>
    <property type="match status" value="1"/>
</dbReference>
<evidence type="ECO:0000313" key="5">
    <source>
        <dbReference type="Proteomes" id="UP000298327"/>
    </source>
</evidence>
<dbReference type="InterPro" id="IPR001584">
    <property type="entry name" value="Integrase_cat-core"/>
</dbReference>
<dbReference type="Pfam" id="PF00385">
    <property type="entry name" value="Chromo"/>
    <property type="match status" value="1"/>
</dbReference>
<dbReference type="InterPro" id="IPR036397">
    <property type="entry name" value="RNaseH_sf"/>
</dbReference>
<accession>A0A4Y9XKS4</accession>
<keyword evidence="1" id="KW-0694">RNA-binding</keyword>
<dbReference type="PROSITE" id="PS50994">
    <property type="entry name" value="INTEGRASE"/>
    <property type="match status" value="1"/>
</dbReference>
<dbReference type="InterPro" id="IPR000953">
    <property type="entry name" value="Chromo/chromo_shadow_dom"/>
</dbReference>
<dbReference type="CDD" id="cd00024">
    <property type="entry name" value="CD_CSD"/>
    <property type="match status" value="1"/>
</dbReference>
<dbReference type="SUPFAM" id="SSF53098">
    <property type="entry name" value="Ribonuclease H-like"/>
    <property type="match status" value="1"/>
</dbReference>
<evidence type="ECO:0000259" key="3">
    <source>
        <dbReference type="PROSITE" id="PS50994"/>
    </source>
</evidence>
<evidence type="ECO:0000313" key="4">
    <source>
        <dbReference type="EMBL" id="TFY50605.1"/>
    </source>
</evidence>
<name>A0A4Y9XKS4_9AGAM</name>
<dbReference type="OrthoDB" id="2273864at2759"/>
<dbReference type="EMBL" id="SEOQ01001765">
    <property type="protein sequence ID" value="TFY50605.1"/>
    <property type="molecule type" value="Genomic_DNA"/>
</dbReference>
<organism evidence="4 5">
    <name type="scientific">Dentipellis fragilis</name>
    <dbReference type="NCBI Taxonomy" id="205917"/>
    <lineage>
        <taxon>Eukaryota</taxon>
        <taxon>Fungi</taxon>
        <taxon>Dikarya</taxon>
        <taxon>Basidiomycota</taxon>
        <taxon>Agaricomycotina</taxon>
        <taxon>Agaricomycetes</taxon>
        <taxon>Russulales</taxon>
        <taxon>Hericiaceae</taxon>
        <taxon>Dentipellis</taxon>
    </lineage>
</organism>
<dbReference type="AlphaFoldDB" id="A0A4Y9XKS4"/>
<dbReference type="InterPro" id="IPR012337">
    <property type="entry name" value="RNaseH-like_sf"/>
</dbReference>
<evidence type="ECO:0008006" key="6">
    <source>
        <dbReference type="Google" id="ProtNLM"/>
    </source>
</evidence>
<dbReference type="Pfam" id="PF24626">
    <property type="entry name" value="SH3_Tf2-1"/>
    <property type="match status" value="1"/>
</dbReference>
<evidence type="ECO:0000256" key="1">
    <source>
        <dbReference type="ARBA" id="ARBA00022884"/>
    </source>
</evidence>
<feature type="domain" description="Integrase catalytic" evidence="3">
    <location>
        <begin position="1"/>
        <end position="79"/>
    </location>
</feature>
<dbReference type="GO" id="GO:0005634">
    <property type="term" value="C:nucleus"/>
    <property type="evidence" value="ECO:0007669"/>
    <property type="project" value="UniProtKB-ARBA"/>
</dbReference>
<dbReference type="STRING" id="205917.A0A4Y9XKS4"/>
<comment type="caution">
    <text evidence="4">The sequence shown here is derived from an EMBL/GenBank/DDBJ whole genome shotgun (WGS) entry which is preliminary data.</text>
</comment>
<reference evidence="4 5" key="1">
    <citation type="submission" date="2019-02" db="EMBL/GenBank/DDBJ databases">
        <title>Genome sequencing of the rare red list fungi Dentipellis fragilis.</title>
        <authorList>
            <person name="Buettner E."/>
            <person name="Kellner H."/>
        </authorList>
    </citation>
    <scope>NUCLEOTIDE SEQUENCE [LARGE SCALE GENOMIC DNA]</scope>
    <source>
        <strain evidence="4 5">DSM 105465</strain>
    </source>
</reference>
<dbReference type="GO" id="GO:0006338">
    <property type="term" value="P:chromatin remodeling"/>
    <property type="evidence" value="ECO:0007669"/>
    <property type="project" value="UniProtKB-ARBA"/>
</dbReference>
<dbReference type="PROSITE" id="PS50013">
    <property type="entry name" value="CHROMO_2"/>
    <property type="match status" value="1"/>
</dbReference>
<sequence>MHGVFDKLQITSALSTAYHPQTDGESEHFNQEFEQYLHAFCNYNQDNWVKWIPFAEFSHNHRSHSTTGQSPFEMLLSYIPVAIPSVKTSSPVPMVEECFRHMDQIQEDLQASLQPGVHYQKDDKVWLDGKNVRTTRPKAKLAAKYLGPFKITDIIGLVTCQLKLPLIWCIHPVFHASLLSPYKETDTHDLNFSIPALDLVEGKEEYEVEKVLNTRLTPNKCGIEYLVKWTDYPDFENQWRSRTVLSNATRAITDFYKRHPRASRLPNLRGLLYLDPVHAHHMLQEKVCLRERVMSRIALYLIAFLDSFHSNNATKYRAPIPSIEHHDQAP</sequence>
<protein>
    <recommendedName>
        <fullName evidence="6">Chromo domain-containing protein</fullName>
    </recommendedName>
</protein>
<proteinExistence type="predicted"/>
<dbReference type="SMART" id="SM00298">
    <property type="entry name" value="CHROMO"/>
    <property type="match status" value="1"/>
</dbReference>
<feature type="domain" description="Chromo" evidence="2">
    <location>
        <begin position="206"/>
        <end position="267"/>
    </location>
</feature>
<dbReference type="InterPro" id="IPR056924">
    <property type="entry name" value="SH3_Tf2-1"/>
</dbReference>
<dbReference type="Gene3D" id="3.30.420.10">
    <property type="entry name" value="Ribonuclease H-like superfamily/Ribonuclease H"/>
    <property type="match status" value="1"/>
</dbReference>
<dbReference type="GO" id="GO:0003723">
    <property type="term" value="F:RNA binding"/>
    <property type="evidence" value="ECO:0007669"/>
    <property type="project" value="UniProtKB-KW"/>
</dbReference>
<dbReference type="PANTHER" id="PTHR37984:SF15">
    <property type="entry name" value="INTEGRASE CATALYTIC DOMAIN-CONTAINING PROTEIN"/>
    <property type="match status" value="1"/>
</dbReference>
<dbReference type="InterPro" id="IPR016197">
    <property type="entry name" value="Chromo-like_dom_sf"/>
</dbReference>